<dbReference type="Gene3D" id="3.30.750.24">
    <property type="entry name" value="STAS domain"/>
    <property type="match status" value="1"/>
</dbReference>
<sequence length="268" mass="28830">MTGTLPELRLGDHLCVIVDSDAGKAAALADYLRGGLRDNHRILYYGDPAELCDPAWAAPLASGQVQVVPPESSYLASGRFDPEATIAGWEVACADARAAGHDGLRVAGDMSWAARPVPGAERLPWYEAQVNRVFAGGYAMAVCFYDRRLFTPAELSQFSCAHPAPQLRMIRTDDPAGLRMDGETDLASRAALRAVVENLADDLPNGETLVIDVSRLRFADASAARTLLHPVTVAGRRTRLVGCSPGLRRLLAFHGADDVPGLTVEPRW</sequence>
<protein>
    <recommendedName>
        <fullName evidence="1">STAS domain-containing protein</fullName>
    </recommendedName>
</protein>
<name>A0A919M7L8_9ACTN</name>
<accession>A0A919M7L8</accession>
<proteinExistence type="predicted"/>
<dbReference type="InterPro" id="IPR002645">
    <property type="entry name" value="STAS_dom"/>
</dbReference>
<dbReference type="AlphaFoldDB" id="A0A919M7L8"/>
<reference evidence="2" key="1">
    <citation type="submission" date="2021-01" db="EMBL/GenBank/DDBJ databases">
        <title>Whole genome shotgun sequence of Actinoplanes cyaneus NBRC 14990.</title>
        <authorList>
            <person name="Komaki H."/>
            <person name="Tamura T."/>
        </authorList>
    </citation>
    <scope>NUCLEOTIDE SEQUENCE</scope>
    <source>
        <strain evidence="2">NBRC 14990</strain>
    </source>
</reference>
<gene>
    <name evidence="2" type="ORF">Acy02nite_34350</name>
</gene>
<evidence type="ECO:0000313" key="3">
    <source>
        <dbReference type="Proteomes" id="UP000619479"/>
    </source>
</evidence>
<dbReference type="SUPFAM" id="SSF52091">
    <property type="entry name" value="SpoIIaa-like"/>
    <property type="match status" value="1"/>
</dbReference>
<evidence type="ECO:0000259" key="1">
    <source>
        <dbReference type="PROSITE" id="PS50801"/>
    </source>
</evidence>
<dbReference type="Proteomes" id="UP000619479">
    <property type="component" value="Unassembled WGS sequence"/>
</dbReference>
<keyword evidence="3" id="KW-1185">Reference proteome</keyword>
<organism evidence="2 3">
    <name type="scientific">Actinoplanes cyaneus</name>
    <dbReference type="NCBI Taxonomy" id="52696"/>
    <lineage>
        <taxon>Bacteria</taxon>
        <taxon>Bacillati</taxon>
        <taxon>Actinomycetota</taxon>
        <taxon>Actinomycetes</taxon>
        <taxon>Micromonosporales</taxon>
        <taxon>Micromonosporaceae</taxon>
        <taxon>Actinoplanes</taxon>
    </lineage>
</organism>
<dbReference type="PROSITE" id="PS50801">
    <property type="entry name" value="STAS"/>
    <property type="match status" value="1"/>
</dbReference>
<dbReference type="InterPro" id="IPR036513">
    <property type="entry name" value="STAS_dom_sf"/>
</dbReference>
<dbReference type="RefSeq" id="WP_203741693.1">
    <property type="nucleotide sequence ID" value="NZ_BAAAUC010000003.1"/>
</dbReference>
<dbReference type="InterPro" id="IPR058548">
    <property type="entry name" value="MlaB-like_STAS"/>
</dbReference>
<dbReference type="CDD" id="cd07043">
    <property type="entry name" value="STAS_anti-anti-sigma_factors"/>
    <property type="match status" value="1"/>
</dbReference>
<feature type="domain" description="STAS" evidence="1">
    <location>
        <begin position="178"/>
        <end position="268"/>
    </location>
</feature>
<dbReference type="InterPro" id="IPR025847">
    <property type="entry name" value="MEDS_domain"/>
</dbReference>
<comment type="caution">
    <text evidence="2">The sequence shown here is derived from an EMBL/GenBank/DDBJ whole genome shotgun (WGS) entry which is preliminary data.</text>
</comment>
<evidence type="ECO:0000313" key="2">
    <source>
        <dbReference type="EMBL" id="GID65554.1"/>
    </source>
</evidence>
<dbReference type="Pfam" id="PF13466">
    <property type="entry name" value="STAS_2"/>
    <property type="match status" value="1"/>
</dbReference>
<dbReference type="Pfam" id="PF14417">
    <property type="entry name" value="MEDS"/>
    <property type="match status" value="1"/>
</dbReference>
<dbReference type="EMBL" id="BOMH01000026">
    <property type="protein sequence ID" value="GID65554.1"/>
    <property type="molecule type" value="Genomic_DNA"/>
</dbReference>